<dbReference type="Proteomes" id="UP000815677">
    <property type="component" value="Unassembled WGS sequence"/>
</dbReference>
<keyword evidence="3" id="KW-1185">Reference proteome</keyword>
<reference evidence="2" key="1">
    <citation type="submission" date="2014-09" db="EMBL/GenBank/DDBJ databases">
        <title>Genome sequence of the luminous mushroom Mycena chlorophos for searching fungal bioluminescence genes.</title>
        <authorList>
            <person name="Tanaka Y."/>
            <person name="Kasuga D."/>
            <person name="Oba Y."/>
            <person name="Hase S."/>
            <person name="Sato K."/>
            <person name="Oba Y."/>
            <person name="Sakakibara Y."/>
        </authorList>
    </citation>
    <scope>NUCLEOTIDE SEQUENCE</scope>
</reference>
<protein>
    <submittedName>
        <fullName evidence="2">Uncharacterized protein</fullName>
    </submittedName>
</protein>
<evidence type="ECO:0000256" key="1">
    <source>
        <dbReference type="SAM" id="MobiDB-lite"/>
    </source>
</evidence>
<evidence type="ECO:0000313" key="2">
    <source>
        <dbReference type="EMBL" id="GAT46353.1"/>
    </source>
</evidence>
<gene>
    <name evidence="2" type="ORF">MCHLO_03886</name>
</gene>
<feature type="region of interest" description="Disordered" evidence="1">
    <location>
        <begin position="1"/>
        <end position="53"/>
    </location>
</feature>
<sequence>MRGGPSPRARSSQTRAPPRSRTACAHRRNFVPRDSHQAKTRARRSNVEGRHESFYTAERAMELEVHRATRTGLDKSTYSIDAAGSVRFSKGRIPCAHLLYSESQSRFSSMTMPYSSRAAGVSRGLFSADA</sequence>
<organism evidence="2 3">
    <name type="scientific">Mycena chlorophos</name>
    <name type="common">Agaric fungus</name>
    <name type="synonym">Agaricus chlorophos</name>
    <dbReference type="NCBI Taxonomy" id="658473"/>
    <lineage>
        <taxon>Eukaryota</taxon>
        <taxon>Fungi</taxon>
        <taxon>Dikarya</taxon>
        <taxon>Basidiomycota</taxon>
        <taxon>Agaricomycotina</taxon>
        <taxon>Agaricomycetes</taxon>
        <taxon>Agaricomycetidae</taxon>
        <taxon>Agaricales</taxon>
        <taxon>Marasmiineae</taxon>
        <taxon>Mycenaceae</taxon>
        <taxon>Mycena</taxon>
    </lineage>
</organism>
<evidence type="ECO:0000313" key="3">
    <source>
        <dbReference type="Proteomes" id="UP000815677"/>
    </source>
</evidence>
<accession>A0ABQ0L5K6</accession>
<dbReference type="EMBL" id="DF842338">
    <property type="protein sequence ID" value="GAT46353.1"/>
    <property type="molecule type" value="Genomic_DNA"/>
</dbReference>
<proteinExistence type="predicted"/>
<name>A0ABQ0L5K6_MYCCL</name>